<dbReference type="InterPro" id="IPR025558">
    <property type="entry name" value="DUF4283"/>
</dbReference>
<dbReference type="GO" id="GO:0006749">
    <property type="term" value="P:glutathione metabolic process"/>
    <property type="evidence" value="ECO:0007669"/>
    <property type="project" value="TreeGrafter"/>
</dbReference>
<dbReference type="Proteomes" id="UP001459277">
    <property type="component" value="Unassembled WGS sequence"/>
</dbReference>
<name>A0AAW2CI59_9ROSI</name>
<dbReference type="PROSITE" id="PS50404">
    <property type="entry name" value="GST_NTER"/>
    <property type="match status" value="1"/>
</dbReference>
<evidence type="ECO:0000313" key="4">
    <source>
        <dbReference type="EMBL" id="KAK9997763.1"/>
    </source>
</evidence>
<keyword evidence="5" id="KW-1185">Reference proteome</keyword>
<dbReference type="Pfam" id="PF02798">
    <property type="entry name" value="GST_N"/>
    <property type="match status" value="1"/>
</dbReference>
<dbReference type="InterPro" id="IPR004045">
    <property type="entry name" value="Glutathione_S-Trfase_N"/>
</dbReference>
<gene>
    <name evidence="4" type="ORF">SO802_022449</name>
</gene>
<dbReference type="EMBL" id="JAZDWU010000007">
    <property type="protein sequence ID" value="KAK9997763.1"/>
    <property type="molecule type" value="Genomic_DNA"/>
</dbReference>
<dbReference type="Gene3D" id="3.40.30.10">
    <property type="entry name" value="Glutaredoxin"/>
    <property type="match status" value="1"/>
</dbReference>
<dbReference type="EC" id="2.5.1.18" evidence="1"/>
<evidence type="ECO:0000259" key="3">
    <source>
        <dbReference type="PROSITE" id="PS50404"/>
    </source>
</evidence>
<accession>A0AAW2CI59</accession>
<dbReference type="SUPFAM" id="SSF52833">
    <property type="entry name" value="Thioredoxin-like"/>
    <property type="match status" value="1"/>
</dbReference>
<dbReference type="PANTHER" id="PTHR43900">
    <property type="entry name" value="GLUTATHIONE S-TRANSFERASE RHO"/>
    <property type="match status" value="1"/>
</dbReference>
<dbReference type="GO" id="GO:0043295">
    <property type="term" value="F:glutathione binding"/>
    <property type="evidence" value="ECO:0007669"/>
    <property type="project" value="TreeGrafter"/>
</dbReference>
<protein>
    <recommendedName>
        <fullName evidence="1">glutathione transferase</fullName>
        <ecNumber evidence="1">2.5.1.18</ecNumber>
    </recommendedName>
</protein>
<organism evidence="4 5">
    <name type="scientific">Lithocarpus litseifolius</name>
    <dbReference type="NCBI Taxonomy" id="425828"/>
    <lineage>
        <taxon>Eukaryota</taxon>
        <taxon>Viridiplantae</taxon>
        <taxon>Streptophyta</taxon>
        <taxon>Embryophyta</taxon>
        <taxon>Tracheophyta</taxon>
        <taxon>Spermatophyta</taxon>
        <taxon>Magnoliopsida</taxon>
        <taxon>eudicotyledons</taxon>
        <taxon>Gunneridae</taxon>
        <taxon>Pentapetalae</taxon>
        <taxon>rosids</taxon>
        <taxon>fabids</taxon>
        <taxon>Fagales</taxon>
        <taxon>Fagaceae</taxon>
        <taxon>Lithocarpus</taxon>
    </lineage>
</organism>
<dbReference type="InterPro" id="IPR036249">
    <property type="entry name" value="Thioredoxin-like_sf"/>
</dbReference>
<evidence type="ECO:0000313" key="5">
    <source>
        <dbReference type="Proteomes" id="UP001459277"/>
    </source>
</evidence>
<dbReference type="Pfam" id="PF14111">
    <property type="entry name" value="DUF4283"/>
    <property type="match status" value="1"/>
</dbReference>
<dbReference type="PANTHER" id="PTHR43900:SF96">
    <property type="entry name" value="GLUTATHIONE TRANSFERASE"/>
    <property type="match status" value="1"/>
</dbReference>
<feature type="domain" description="GST N-terminal" evidence="3">
    <location>
        <begin position="3"/>
        <end position="99"/>
    </location>
</feature>
<comment type="caution">
    <text evidence="4">The sequence shown here is derived from an EMBL/GenBank/DDBJ whole genome shotgun (WGS) entry which is preliminary data.</text>
</comment>
<reference evidence="4 5" key="1">
    <citation type="submission" date="2024-01" db="EMBL/GenBank/DDBJ databases">
        <title>A telomere-to-telomere, gap-free genome of sweet tea (Lithocarpus litseifolius).</title>
        <authorList>
            <person name="Zhou J."/>
        </authorList>
    </citation>
    <scope>NUCLEOTIDE SEQUENCE [LARGE SCALE GENOMIC DNA]</scope>
    <source>
        <strain evidence="4">Zhou-2022a</strain>
        <tissue evidence="4">Leaf</tissue>
    </source>
</reference>
<evidence type="ECO:0000256" key="2">
    <source>
        <dbReference type="ARBA" id="ARBA00022679"/>
    </source>
</evidence>
<dbReference type="GO" id="GO:0004364">
    <property type="term" value="F:glutathione transferase activity"/>
    <property type="evidence" value="ECO:0007669"/>
    <property type="project" value="UniProtKB-EC"/>
</dbReference>
<proteinExistence type="predicted"/>
<dbReference type="GO" id="GO:0005737">
    <property type="term" value="C:cytoplasm"/>
    <property type="evidence" value="ECO:0007669"/>
    <property type="project" value="TreeGrafter"/>
</dbReference>
<keyword evidence="2" id="KW-0808">Transferase</keyword>
<dbReference type="AlphaFoldDB" id="A0AAW2CI59"/>
<evidence type="ECO:0000256" key="1">
    <source>
        <dbReference type="ARBA" id="ARBA00012452"/>
    </source>
</evidence>
<sequence>MATPVIVYGAPMSTAVSRVLACLYEKNVEFELISINMSKGEHKKPEFLKLQCSDFKGFCVSGRNSLIEIEGAECALKDEVIDESFAIVAKFYTKRKVNLKAVARTFRSVWKADGDFEFRDLGNNRALMVFSDEVDMNRV</sequence>